<protein>
    <recommendedName>
        <fullName evidence="4">C1q domain-containing protein</fullName>
    </recommendedName>
</protein>
<dbReference type="AlphaFoldDB" id="A0AAD9LPB9"/>
<reference evidence="2" key="1">
    <citation type="submission" date="2023-08" db="EMBL/GenBank/DDBJ databases">
        <title>Reference Genome Resource for the Citrus Pathogen Phytophthora citrophthora.</title>
        <authorList>
            <person name="Moller H."/>
            <person name="Coetzee B."/>
            <person name="Rose L.J."/>
            <person name="Van Niekerk J.M."/>
        </authorList>
    </citation>
    <scope>NUCLEOTIDE SEQUENCE</scope>
    <source>
        <strain evidence="2">STE-U-9442</strain>
    </source>
</reference>
<dbReference type="Proteomes" id="UP001259832">
    <property type="component" value="Unassembled WGS sequence"/>
</dbReference>
<feature type="coiled-coil region" evidence="1">
    <location>
        <begin position="54"/>
        <end position="81"/>
    </location>
</feature>
<evidence type="ECO:0000313" key="3">
    <source>
        <dbReference type="Proteomes" id="UP001259832"/>
    </source>
</evidence>
<evidence type="ECO:0000256" key="1">
    <source>
        <dbReference type="SAM" id="Coils"/>
    </source>
</evidence>
<evidence type="ECO:0000313" key="2">
    <source>
        <dbReference type="EMBL" id="KAK1942562.1"/>
    </source>
</evidence>
<keyword evidence="1" id="KW-0175">Coiled coil</keyword>
<accession>A0AAD9LPB9</accession>
<keyword evidence="3" id="KW-1185">Reference proteome</keyword>
<evidence type="ECO:0008006" key="4">
    <source>
        <dbReference type="Google" id="ProtNLM"/>
    </source>
</evidence>
<gene>
    <name evidence="2" type="ORF">P3T76_006061</name>
</gene>
<proteinExistence type="predicted"/>
<comment type="caution">
    <text evidence="2">The sequence shown here is derived from an EMBL/GenBank/DDBJ whole genome shotgun (WGS) entry which is preliminary data.</text>
</comment>
<dbReference type="EMBL" id="JASMQC010000009">
    <property type="protein sequence ID" value="KAK1942562.1"/>
    <property type="molecule type" value="Genomic_DNA"/>
</dbReference>
<organism evidence="2 3">
    <name type="scientific">Phytophthora citrophthora</name>
    <dbReference type="NCBI Taxonomy" id="4793"/>
    <lineage>
        <taxon>Eukaryota</taxon>
        <taxon>Sar</taxon>
        <taxon>Stramenopiles</taxon>
        <taxon>Oomycota</taxon>
        <taxon>Peronosporomycetes</taxon>
        <taxon>Peronosporales</taxon>
        <taxon>Peronosporaceae</taxon>
        <taxon>Phytophthora</taxon>
    </lineage>
</organism>
<sequence length="218" mass="24081">MKCFKQCLNSPLGEDEDVKRTLLPQNGGKMKLDLSLKIRLLLFARNIHYIFELNPIAVERIDILESKMKDLQEEVQRGNKSSVGTTAFLFVDSEVMTDSKLQWKETTANSFAFNEDNTSIKILVPGVYAIGLVVNHTLVANASQGKISLLVNDETIQTTATSSSYYSSGVWKYTSHPTSSSLMCVISVGKEAKLSVVCTNTSTISNMPSYLTVARIGR</sequence>
<name>A0AAD9LPB9_9STRA</name>